<sequence length="98" mass="9941">MPTTRSQANSDEHGQAATNVAAENTPVVNDTSPSIRASTAYSTVLPNDPEAEGRARTARIAAEKYQAFLKKFAGSATSSTSASGSRPPGSSAGGSSKP</sequence>
<accession>A0ACC2V0C7</accession>
<evidence type="ECO:0000313" key="2">
    <source>
        <dbReference type="Proteomes" id="UP001230649"/>
    </source>
</evidence>
<protein>
    <submittedName>
        <fullName evidence="1">Uncharacterized protein</fullName>
    </submittedName>
</protein>
<gene>
    <name evidence="1" type="ORF">QFC20_007292</name>
</gene>
<name>A0ACC2V0C7_9TREE</name>
<organism evidence="1 2">
    <name type="scientific">Naganishia adeliensis</name>
    <dbReference type="NCBI Taxonomy" id="92952"/>
    <lineage>
        <taxon>Eukaryota</taxon>
        <taxon>Fungi</taxon>
        <taxon>Dikarya</taxon>
        <taxon>Basidiomycota</taxon>
        <taxon>Agaricomycotina</taxon>
        <taxon>Tremellomycetes</taxon>
        <taxon>Filobasidiales</taxon>
        <taxon>Filobasidiaceae</taxon>
        <taxon>Naganishia</taxon>
    </lineage>
</organism>
<evidence type="ECO:0000313" key="1">
    <source>
        <dbReference type="EMBL" id="KAJ9092692.1"/>
    </source>
</evidence>
<dbReference type="Proteomes" id="UP001230649">
    <property type="component" value="Unassembled WGS sequence"/>
</dbReference>
<comment type="caution">
    <text evidence="1">The sequence shown here is derived from an EMBL/GenBank/DDBJ whole genome shotgun (WGS) entry which is preliminary data.</text>
</comment>
<reference evidence="1" key="1">
    <citation type="submission" date="2023-04" db="EMBL/GenBank/DDBJ databases">
        <title>Draft Genome sequencing of Naganishia species isolated from polar environments using Oxford Nanopore Technology.</title>
        <authorList>
            <person name="Leo P."/>
            <person name="Venkateswaran K."/>
        </authorList>
    </citation>
    <scope>NUCLEOTIDE SEQUENCE</scope>
    <source>
        <strain evidence="1">MNA-CCFEE 5262</strain>
    </source>
</reference>
<dbReference type="EMBL" id="JASBWS010000168">
    <property type="protein sequence ID" value="KAJ9092692.1"/>
    <property type="molecule type" value="Genomic_DNA"/>
</dbReference>
<proteinExistence type="predicted"/>
<keyword evidence="2" id="KW-1185">Reference proteome</keyword>